<dbReference type="InterPro" id="IPR057227">
    <property type="entry name" value="DUF7905"/>
</dbReference>
<keyword evidence="4" id="KW-1185">Reference proteome</keyword>
<accession>A0A9W9XEG5</accession>
<reference evidence="3" key="2">
    <citation type="journal article" date="2023" name="IMA Fungus">
        <title>Comparative genomic study of the Penicillium genus elucidates a diverse pangenome and 15 lateral gene transfer events.</title>
        <authorList>
            <person name="Petersen C."/>
            <person name="Sorensen T."/>
            <person name="Nielsen M.R."/>
            <person name="Sondergaard T.E."/>
            <person name="Sorensen J.L."/>
            <person name="Fitzpatrick D.A."/>
            <person name="Frisvad J.C."/>
            <person name="Nielsen K.L."/>
        </authorList>
    </citation>
    <scope>NUCLEOTIDE SEQUENCE</scope>
    <source>
        <strain evidence="3">IBT 30728</strain>
    </source>
</reference>
<evidence type="ECO:0000259" key="2">
    <source>
        <dbReference type="Pfam" id="PF25482"/>
    </source>
</evidence>
<evidence type="ECO:0000313" key="3">
    <source>
        <dbReference type="EMBL" id="KAJ5489247.1"/>
    </source>
</evidence>
<dbReference type="RefSeq" id="XP_056791280.1">
    <property type="nucleotide sequence ID" value="XM_056933739.1"/>
</dbReference>
<dbReference type="Pfam" id="PF25482">
    <property type="entry name" value="DUF7905"/>
    <property type="match status" value="1"/>
</dbReference>
<gene>
    <name evidence="3" type="ORF">N7539_004137</name>
</gene>
<comment type="caution">
    <text evidence="3">The sequence shown here is derived from an EMBL/GenBank/DDBJ whole genome shotgun (WGS) entry which is preliminary data.</text>
</comment>
<evidence type="ECO:0000256" key="1">
    <source>
        <dbReference type="SAM" id="MobiDB-lite"/>
    </source>
</evidence>
<feature type="compositionally biased region" description="Basic residues" evidence="1">
    <location>
        <begin position="221"/>
        <end position="232"/>
    </location>
</feature>
<dbReference type="GeneID" id="81623988"/>
<dbReference type="AlphaFoldDB" id="A0A9W9XEG5"/>
<feature type="region of interest" description="Disordered" evidence="1">
    <location>
        <begin position="201"/>
        <end position="233"/>
    </location>
</feature>
<organism evidence="3 4">
    <name type="scientific">Penicillium diatomitis</name>
    <dbReference type="NCBI Taxonomy" id="2819901"/>
    <lineage>
        <taxon>Eukaryota</taxon>
        <taxon>Fungi</taxon>
        <taxon>Dikarya</taxon>
        <taxon>Ascomycota</taxon>
        <taxon>Pezizomycotina</taxon>
        <taxon>Eurotiomycetes</taxon>
        <taxon>Eurotiomycetidae</taxon>
        <taxon>Eurotiales</taxon>
        <taxon>Aspergillaceae</taxon>
        <taxon>Penicillium</taxon>
    </lineage>
</organism>
<evidence type="ECO:0000313" key="4">
    <source>
        <dbReference type="Proteomes" id="UP001148312"/>
    </source>
</evidence>
<sequence>MQNSSQPKVLPQTQSEISAEVDLIDLDSPSPSPKPGKKQNTSGSKAVDPLAESQIPQLPVTVTPKTVQPKAFPIIPTHSTAEAQGNHPEDERSAKLASQTQVASAETRYQDGPKPDCILKLGDLFGVDKASVASLFPTTTSTAERNQDLERIARLTGAHIKPPVDSDTEISIWGTTVEVDAAKVNLQKLVIRYRDRLLASENRPSSPDARAVGPKLLARPRPQRRYQTRNKKPQPWSRLSAYHSIEQQNRKRAVMALAELRKAPYRLEKMNKLLFLWPDDGPSPHEWLGDDLEKLDNLRLDLQCHVFVDARNERNIIVTSTDGFDTAHVVDVLRTAWKEATRDINMHIKKLLLAPMNEKGRAMGIVIAKGFAFSRPLPQASQACESSTADGDLSPLVDIQCSRNGKITEECLRASISRINRYNDTLRLRFRFGTFVLEKYCYPENGTELFRPDEFEAMIGHTEARGRLAAGLKIDTSELLRRFRHANDVLEPINQERSLEELELMEPVHSATVEILRSPDSQCRLELYLNKIRSTGEVEIKGQRWFQARQGVDRLVATPLQLAMIDVNRYLIIEHFLTRHPLISTPRADWQCTIESFKVVRDRDLTKAQQELASGIRFVSTCDNQNFGAAANMSIFVPRGTMDVRIVKKSALLFRVKKTNLTLELSRFDVYEKTSFLRTQYGATLHDPKWDTLMEEITSAKSDSKPSPTVSFEAFFPKPSDSTLGEDEANGLQYLLMTVQRLAELLGGPELGLNKKARGEKMANLIDLELGTLF</sequence>
<feature type="compositionally biased region" description="Polar residues" evidence="1">
    <location>
        <begin position="1"/>
        <end position="17"/>
    </location>
</feature>
<reference evidence="3" key="1">
    <citation type="submission" date="2022-12" db="EMBL/GenBank/DDBJ databases">
        <authorList>
            <person name="Petersen C."/>
        </authorList>
    </citation>
    <scope>NUCLEOTIDE SEQUENCE</scope>
    <source>
        <strain evidence="3">IBT 30728</strain>
    </source>
</reference>
<proteinExistence type="predicted"/>
<protein>
    <recommendedName>
        <fullName evidence="2">DUF7905 domain-containing protein</fullName>
    </recommendedName>
</protein>
<feature type="domain" description="DUF7905" evidence="2">
    <location>
        <begin position="402"/>
        <end position="718"/>
    </location>
</feature>
<dbReference type="EMBL" id="JAPWDQ010000004">
    <property type="protein sequence ID" value="KAJ5489247.1"/>
    <property type="molecule type" value="Genomic_DNA"/>
</dbReference>
<dbReference type="Proteomes" id="UP001148312">
    <property type="component" value="Unassembled WGS sequence"/>
</dbReference>
<name>A0A9W9XEG5_9EURO</name>
<feature type="region of interest" description="Disordered" evidence="1">
    <location>
        <begin position="1"/>
        <end position="63"/>
    </location>
</feature>
<feature type="region of interest" description="Disordered" evidence="1">
    <location>
        <begin position="79"/>
        <end position="111"/>
    </location>
</feature>